<evidence type="ECO:0000313" key="10">
    <source>
        <dbReference type="Proteomes" id="UP000198850"/>
    </source>
</evidence>
<dbReference type="SUPFAM" id="SSF88946">
    <property type="entry name" value="Sigma2 domain of RNA polymerase sigma factors"/>
    <property type="match status" value="1"/>
</dbReference>
<dbReference type="InterPro" id="IPR014284">
    <property type="entry name" value="RNA_pol_sigma-70_dom"/>
</dbReference>
<dbReference type="InterPro" id="IPR000943">
    <property type="entry name" value="RNA_pol_sigma70"/>
</dbReference>
<dbReference type="GO" id="GO:0003677">
    <property type="term" value="F:DNA binding"/>
    <property type="evidence" value="ECO:0007669"/>
    <property type="project" value="UniProtKB-KW"/>
</dbReference>
<keyword evidence="4" id="KW-0804">Transcription</keyword>
<feature type="domain" description="RNA polymerase sigma-70 region 1.2" evidence="5">
    <location>
        <begin position="17"/>
        <end position="47"/>
    </location>
</feature>
<dbReference type="NCBIfam" id="TIGR02937">
    <property type="entry name" value="sigma70-ECF"/>
    <property type="match status" value="1"/>
</dbReference>
<dbReference type="OrthoDB" id="743114at2"/>
<evidence type="ECO:0000256" key="4">
    <source>
        <dbReference type="ARBA" id="ARBA00023163"/>
    </source>
</evidence>
<accession>A0A1H4HC75</accession>
<dbReference type="EMBL" id="FNRA01000015">
    <property type="protein sequence ID" value="SEB19413.1"/>
    <property type="molecule type" value="Genomic_DNA"/>
</dbReference>
<dbReference type="Pfam" id="PF04542">
    <property type="entry name" value="Sigma70_r2"/>
    <property type="match status" value="1"/>
</dbReference>
<dbReference type="GO" id="GO:0006352">
    <property type="term" value="P:DNA-templated transcription initiation"/>
    <property type="evidence" value="ECO:0007669"/>
    <property type="project" value="InterPro"/>
</dbReference>
<dbReference type="PANTHER" id="PTHR30603:SF47">
    <property type="entry name" value="RNA POLYMERASE SIGMA FACTOR SIGD, CHLOROPLASTIC"/>
    <property type="match status" value="1"/>
</dbReference>
<dbReference type="PRINTS" id="PR00046">
    <property type="entry name" value="SIGMA70FCT"/>
</dbReference>
<dbReference type="PANTHER" id="PTHR30603">
    <property type="entry name" value="RNA POLYMERASE SIGMA FACTOR RPO"/>
    <property type="match status" value="1"/>
</dbReference>
<evidence type="ECO:0000259" key="5">
    <source>
        <dbReference type="Pfam" id="PF00140"/>
    </source>
</evidence>
<name>A0A1H4HC75_9SPHI</name>
<dbReference type="InterPro" id="IPR050239">
    <property type="entry name" value="Sigma-70_RNA_pol_init_factors"/>
</dbReference>
<organism evidence="9 10">
    <name type="scientific">Pedobacter hartonius</name>
    <dbReference type="NCBI Taxonomy" id="425514"/>
    <lineage>
        <taxon>Bacteria</taxon>
        <taxon>Pseudomonadati</taxon>
        <taxon>Bacteroidota</taxon>
        <taxon>Sphingobacteriia</taxon>
        <taxon>Sphingobacteriales</taxon>
        <taxon>Sphingobacteriaceae</taxon>
        <taxon>Pedobacter</taxon>
    </lineage>
</organism>
<evidence type="ECO:0000256" key="3">
    <source>
        <dbReference type="ARBA" id="ARBA00023125"/>
    </source>
</evidence>
<keyword evidence="3" id="KW-0238">DNA-binding</keyword>
<dbReference type="Proteomes" id="UP000198850">
    <property type="component" value="Unassembled WGS sequence"/>
</dbReference>
<evidence type="ECO:0000259" key="8">
    <source>
        <dbReference type="Pfam" id="PF04545"/>
    </source>
</evidence>
<evidence type="ECO:0000256" key="2">
    <source>
        <dbReference type="ARBA" id="ARBA00023082"/>
    </source>
</evidence>
<dbReference type="STRING" id="425514.SAMN05443550_11574"/>
<dbReference type="Pfam" id="PF00140">
    <property type="entry name" value="Sigma70_r1_2"/>
    <property type="match status" value="1"/>
</dbReference>
<dbReference type="InterPro" id="IPR007627">
    <property type="entry name" value="RNA_pol_sigma70_r2"/>
</dbReference>
<feature type="domain" description="RNA polymerase sigma-70 region 2" evidence="7">
    <location>
        <begin position="54"/>
        <end position="123"/>
    </location>
</feature>
<evidence type="ECO:0000256" key="1">
    <source>
        <dbReference type="ARBA" id="ARBA00023015"/>
    </source>
</evidence>
<evidence type="ECO:0000313" key="9">
    <source>
        <dbReference type="EMBL" id="SEB19413.1"/>
    </source>
</evidence>
<dbReference type="Pfam" id="PF04545">
    <property type="entry name" value="Sigma70_r4"/>
    <property type="match status" value="1"/>
</dbReference>
<proteinExistence type="predicted"/>
<dbReference type="InterPro" id="IPR007630">
    <property type="entry name" value="RNA_pol_sigma70_r4"/>
</dbReference>
<reference evidence="9 10" key="1">
    <citation type="submission" date="2016-10" db="EMBL/GenBank/DDBJ databases">
        <authorList>
            <person name="de Groot N.N."/>
        </authorList>
    </citation>
    <scope>NUCLEOTIDE SEQUENCE [LARGE SCALE GENOMIC DNA]</scope>
    <source>
        <strain evidence="9 10">DSM 19033</strain>
    </source>
</reference>
<dbReference type="GO" id="GO:0016987">
    <property type="term" value="F:sigma factor activity"/>
    <property type="evidence" value="ECO:0007669"/>
    <property type="project" value="UniProtKB-KW"/>
</dbReference>
<dbReference type="InterPro" id="IPR013324">
    <property type="entry name" value="RNA_pol_sigma_r3/r4-like"/>
</dbReference>
<dbReference type="InterPro" id="IPR036388">
    <property type="entry name" value="WH-like_DNA-bd_sf"/>
</dbReference>
<dbReference type="CDD" id="cd06171">
    <property type="entry name" value="Sigma70_r4"/>
    <property type="match status" value="1"/>
</dbReference>
<feature type="domain" description="RNA polymerase sigma-70 region 3" evidence="6">
    <location>
        <begin position="135"/>
        <end position="201"/>
    </location>
</feature>
<dbReference type="InterPro" id="IPR009042">
    <property type="entry name" value="RNA_pol_sigma70_r1_2"/>
</dbReference>
<dbReference type="SUPFAM" id="SSF88659">
    <property type="entry name" value="Sigma3 and sigma4 domains of RNA polymerase sigma factors"/>
    <property type="match status" value="2"/>
</dbReference>
<keyword evidence="2" id="KW-0731">Sigma factor</keyword>
<dbReference type="RefSeq" id="WP_090559820.1">
    <property type="nucleotide sequence ID" value="NZ_FNRA01000015.1"/>
</dbReference>
<protein>
    <submittedName>
        <fullName evidence="9">RNA polymerase primary sigma factor</fullName>
    </submittedName>
</protein>
<keyword evidence="10" id="KW-1185">Reference proteome</keyword>
<evidence type="ECO:0000259" key="6">
    <source>
        <dbReference type="Pfam" id="PF04539"/>
    </source>
</evidence>
<gene>
    <name evidence="9" type="ORF">SAMN05443550_11574</name>
</gene>
<sequence>MKELKLSSSITGRDAESINRYMAEIAKIPLLTIDEEVWLSQRIKEGDLNAVERLVNANLRFVVSVAKKYQHRGLSLGDLINEGNLGLIKAATKFDHTKGFKFISFAVWWIRQMIILAIAEQTRIIRLPLNLINSISLINKAISYLEQHLERIPTLEEIAAEINIDEMKITDYMYRAYKSASLDSGLNDETDSTMLDMIPGHYAPPDNQLALADEVYDVGKMLSILPHREAEILRLYFGLAGTMPVSLDDIASLVNLSKERVRQLKDRGIKKLRSRMQGRIE</sequence>
<keyword evidence="1" id="KW-0805">Transcription regulation</keyword>
<dbReference type="Pfam" id="PF04539">
    <property type="entry name" value="Sigma70_r3"/>
    <property type="match status" value="1"/>
</dbReference>
<dbReference type="InterPro" id="IPR007624">
    <property type="entry name" value="RNA_pol_sigma70_r3"/>
</dbReference>
<dbReference type="InterPro" id="IPR013325">
    <property type="entry name" value="RNA_pol_sigma_r2"/>
</dbReference>
<feature type="domain" description="RNA polymerase sigma-70 region 4" evidence="8">
    <location>
        <begin position="222"/>
        <end position="273"/>
    </location>
</feature>
<dbReference type="Gene3D" id="1.10.10.10">
    <property type="entry name" value="Winged helix-like DNA-binding domain superfamily/Winged helix DNA-binding domain"/>
    <property type="match status" value="2"/>
</dbReference>
<dbReference type="Gene3D" id="1.10.601.10">
    <property type="entry name" value="RNA Polymerase Primary Sigma Factor"/>
    <property type="match status" value="1"/>
</dbReference>
<evidence type="ECO:0000259" key="7">
    <source>
        <dbReference type="Pfam" id="PF04542"/>
    </source>
</evidence>
<dbReference type="AlphaFoldDB" id="A0A1H4HC75"/>